<keyword evidence="2" id="KW-1185">Reference proteome</keyword>
<dbReference type="PANTHER" id="PTHR40640:SF1">
    <property type="entry name" value="ANCHORED GLYCOPROTEIN, PUTATIVE (AFU_ORTHOLOGUE AFUA_8G04860)-RELATED"/>
    <property type="match status" value="1"/>
</dbReference>
<organism evidence="1 2">
    <name type="scientific">Bionectria ochroleuca</name>
    <name type="common">Gliocladium roseum</name>
    <dbReference type="NCBI Taxonomy" id="29856"/>
    <lineage>
        <taxon>Eukaryota</taxon>
        <taxon>Fungi</taxon>
        <taxon>Dikarya</taxon>
        <taxon>Ascomycota</taxon>
        <taxon>Pezizomycotina</taxon>
        <taxon>Sordariomycetes</taxon>
        <taxon>Hypocreomycetidae</taxon>
        <taxon>Hypocreales</taxon>
        <taxon>Bionectriaceae</taxon>
        <taxon>Clonostachys</taxon>
    </lineage>
</organism>
<dbReference type="PANTHER" id="PTHR40640">
    <property type="entry name" value="ANCHORED GLYCOPROTEIN, PUTATIVE (AFU_ORTHOLOGUE AFUA_8G04860)-RELATED"/>
    <property type="match status" value="1"/>
</dbReference>
<comment type="caution">
    <text evidence="1">The sequence shown here is derived from an EMBL/GenBank/DDBJ whole genome shotgun (WGS) entry which is preliminary data.</text>
</comment>
<evidence type="ECO:0000313" key="1">
    <source>
        <dbReference type="EMBL" id="VUC30054.1"/>
    </source>
</evidence>
<dbReference type="EMBL" id="CABFNS010000813">
    <property type="protein sequence ID" value="VUC30054.1"/>
    <property type="molecule type" value="Genomic_DNA"/>
</dbReference>
<protein>
    <submittedName>
        <fullName evidence="1">Uncharacterized protein</fullName>
    </submittedName>
</protein>
<accession>A0ABY6UG31</accession>
<gene>
    <name evidence="1" type="ORF">CLO192961_LOCUS275503</name>
</gene>
<name>A0ABY6UG31_BIOOC</name>
<evidence type="ECO:0000313" key="2">
    <source>
        <dbReference type="Proteomes" id="UP000766486"/>
    </source>
</evidence>
<sequence length="192" mass="19423">MSSAITTSLLLDGVGTQTLVAEVLGADATATTYLLNCPSGTDSNDCGMYNGSVTVGPWASQTLPSGAKETGNYDFSMSIDTFQFSLHCEMSKTVAQKCTTVNIGGNNDNTPTLTISASDLEEYSFTYVPVEITGGQDLLSSASAKTTTSETTASSSSTATDAKETGAAASRGAVGILAALSAAVLATSALVL</sequence>
<dbReference type="Proteomes" id="UP000766486">
    <property type="component" value="Unassembled WGS sequence"/>
</dbReference>
<proteinExistence type="predicted"/>
<reference evidence="1 2" key="1">
    <citation type="submission" date="2019-06" db="EMBL/GenBank/DDBJ databases">
        <authorList>
            <person name="Broberg M."/>
        </authorList>
    </citation>
    <scope>NUCLEOTIDE SEQUENCE [LARGE SCALE GENOMIC DNA]</scope>
</reference>